<protein>
    <recommendedName>
        <fullName evidence="3">HECT-type E3 ubiquitin transferase</fullName>
        <ecNumber evidence="3">2.3.2.26</ecNumber>
    </recommendedName>
</protein>
<dbReference type="GO" id="GO:0005737">
    <property type="term" value="C:cytoplasm"/>
    <property type="evidence" value="ECO:0007669"/>
    <property type="project" value="TreeGrafter"/>
</dbReference>
<comment type="pathway">
    <text evidence="2">Protein modification; protein ubiquitination.</text>
</comment>
<feature type="region of interest" description="Disordered" evidence="7">
    <location>
        <begin position="102"/>
        <end position="122"/>
    </location>
</feature>
<dbReference type="PANTHER" id="PTHR11254">
    <property type="entry name" value="HECT DOMAIN UBIQUITIN-PROTEIN LIGASE"/>
    <property type="match status" value="1"/>
</dbReference>
<evidence type="ECO:0000256" key="4">
    <source>
        <dbReference type="ARBA" id="ARBA00022679"/>
    </source>
</evidence>
<dbReference type="SUPFAM" id="SSF56204">
    <property type="entry name" value="Hect, E3 ligase catalytic domain"/>
    <property type="match status" value="1"/>
</dbReference>
<dbReference type="SMART" id="SM00119">
    <property type="entry name" value="HECTc"/>
    <property type="match status" value="1"/>
</dbReference>
<dbReference type="AlphaFoldDB" id="A0A176VZ05"/>
<dbReference type="Proteomes" id="UP000077202">
    <property type="component" value="Unassembled WGS sequence"/>
</dbReference>
<dbReference type="FunFam" id="3.90.1750.10:FF:000079">
    <property type="entry name" value="E3 ubiquitin-protein ligase"/>
    <property type="match status" value="1"/>
</dbReference>
<dbReference type="InterPro" id="IPR050409">
    <property type="entry name" value="E3_ubiq-protein_ligase"/>
</dbReference>
<dbReference type="PROSITE" id="PS50237">
    <property type="entry name" value="HECT"/>
    <property type="match status" value="1"/>
</dbReference>
<comment type="catalytic activity">
    <reaction evidence="1">
        <text>S-ubiquitinyl-[E2 ubiquitin-conjugating enzyme]-L-cysteine + [acceptor protein]-L-lysine = [E2 ubiquitin-conjugating enzyme]-L-cysteine + N(6)-ubiquitinyl-[acceptor protein]-L-lysine.</text>
        <dbReference type="EC" id="2.3.2.26"/>
    </reaction>
</comment>
<evidence type="ECO:0000259" key="8">
    <source>
        <dbReference type="PROSITE" id="PS50237"/>
    </source>
</evidence>
<gene>
    <name evidence="9" type="ORF">AXG93_1543s1070</name>
</gene>
<keyword evidence="10" id="KW-1185">Reference proteome</keyword>
<evidence type="ECO:0000256" key="1">
    <source>
        <dbReference type="ARBA" id="ARBA00000885"/>
    </source>
</evidence>
<dbReference type="InterPro" id="IPR035983">
    <property type="entry name" value="Hect_E3_ubiquitin_ligase"/>
</dbReference>
<dbReference type="GO" id="GO:0061630">
    <property type="term" value="F:ubiquitin protein ligase activity"/>
    <property type="evidence" value="ECO:0007669"/>
    <property type="project" value="UniProtKB-EC"/>
</dbReference>
<reference evidence="9" key="1">
    <citation type="submission" date="2016-03" db="EMBL/GenBank/DDBJ databases">
        <title>Mechanisms controlling the formation of the plant cell surface in tip-growing cells are functionally conserved among land plants.</title>
        <authorList>
            <person name="Honkanen S."/>
            <person name="Jones V.A."/>
            <person name="Morieri G."/>
            <person name="Champion C."/>
            <person name="Hetherington A.J."/>
            <person name="Kelly S."/>
            <person name="Saint-Marcoux D."/>
            <person name="Proust H."/>
            <person name="Prescott H."/>
            <person name="Dolan L."/>
        </authorList>
    </citation>
    <scope>NUCLEOTIDE SEQUENCE [LARGE SCALE GENOMIC DNA]</scope>
    <source>
        <tissue evidence="9">Whole gametophyte</tissue>
    </source>
</reference>
<dbReference type="Gene3D" id="3.90.1750.10">
    <property type="entry name" value="Hect, E3 ligase catalytic domains"/>
    <property type="match status" value="1"/>
</dbReference>
<accession>A0A176VZ05</accession>
<evidence type="ECO:0000256" key="3">
    <source>
        <dbReference type="ARBA" id="ARBA00012485"/>
    </source>
</evidence>
<dbReference type="Pfam" id="PF00632">
    <property type="entry name" value="HECT"/>
    <property type="match status" value="1"/>
</dbReference>
<dbReference type="CDD" id="cd00078">
    <property type="entry name" value="HECTc"/>
    <property type="match status" value="1"/>
</dbReference>
<proteinExistence type="predicted"/>
<evidence type="ECO:0000313" key="9">
    <source>
        <dbReference type="EMBL" id="OAE25492.1"/>
    </source>
</evidence>
<feature type="domain" description="HECT" evidence="8">
    <location>
        <begin position="193"/>
        <end position="494"/>
    </location>
</feature>
<comment type="caution">
    <text evidence="6">Lacks conserved residue(s) required for the propagation of feature annotation.</text>
</comment>
<feature type="compositionally biased region" description="Basic and acidic residues" evidence="7">
    <location>
        <begin position="103"/>
        <end position="114"/>
    </location>
</feature>
<dbReference type="EMBL" id="LVLJ01002329">
    <property type="protein sequence ID" value="OAE25492.1"/>
    <property type="molecule type" value="Genomic_DNA"/>
</dbReference>
<comment type="caution">
    <text evidence="9">The sequence shown here is derived from an EMBL/GenBank/DDBJ whole genome shotgun (WGS) entry which is preliminary data.</text>
</comment>
<dbReference type="InterPro" id="IPR000569">
    <property type="entry name" value="HECT_dom"/>
</dbReference>
<dbReference type="EC" id="2.3.2.26" evidence="3"/>
<name>A0A176VZ05_MARPO</name>
<evidence type="ECO:0000313" key="10">
    <source>
        <dbReference type="Proteomes" id="UP000077202"/>
    </source>
</evidence>
<evidence type="ECO:0000256" key="5">
    <source>
        <dbReference type="ARBA" id="ARBA00022786"/>
    </source>
</evidence>
<evidence type="ECO:0000256" key="7">
    <source>
        <dbReference type="SAM" id="MobiDB-lite"/>
    </source>
</evidence>
<sequence>MVGVGGVQHLYDPNTLGDRPLEVLFMTWMSSVAMWALSSKCPKFPPAGDCSQLRYHGLWNLPSRASAEWEGPADLAAAIQLSINDHIVSIPPTSLGILPPPQVRHDSSHGRDGRVSPTADYPNMKSINDLKDHLSAGSIFKMKRDWLSRELSKGRDGGKSDPSPARSERRLLQIVVRRDHVFQDSYLQFASISDDDLRNPLSIHFVGEVGRDDGGVTRDWYSVLSKEIFNPQYGLFTFSAADDYTFQLNPNSGINPDHLDFFRFIGTIVGKALLDGCLLDAHFTRLVYKRILDKPVTYHDMATVDVQFYKSLVWLLDNKLEGMDLGLSFSVDKENFGAYEEIELKPKGKEILVTEQNKREYVDLLSGWRLKESVEAQFQALRAGLARVVDPVLLQNFDENELEWLIGGLPIIDAVDWRKNAVYKAGYRDSADCPVIRWFWQLVESWDQEMRARLLQFVTGTSKVPYPDGFKGLRGSEGVRPFHIVRVSDSSRLPQMYPLHPVLETMQPAAEVKDDKGKRVSSKWSRCKLGSVRARYPNATWYLLRGLLRGFDDKTLLMLSQHLFSSTSARRDA</sequence>
<dbReference type="GO" id="GO:0000209">
    <property type="term" value="P:protein polyubiquitination"/>
    <property type="evidence" value="ECO:0007669"/>
    <property type="project" value="TreeGrafter"/>
</dbReference>
<organism evidence="9 10">
    <name type="scientific">Marchantia polymorpha subsp. ruderalis</name>
    <dbReference type="NCBI Taxonomy" id="1480154"/>
    <lineage>
        <taxon>Eukaryota</taxon>
        <taxon>Viridiplantae</taxon>
        <taxon>Streptophyta</taxon>
        <taxon>Embryophyta</taxon>
        <taxon>Marchantiophyta</taxon>
        <taxon>Marchantiopsida</taxon>
        <taxon>Marchantiidae</taxon>
        <taxon>Marchantiales</taxon>
        <taxon>Marchantiaceae</taxon>
        <taxon>Marchantia</taxon>
    </lineage>
</organism>
<evidence type="ECO:0000256" key="2">
    <source>
        <dbReference type="ARBA" id="ARBA00004906"/>
    </source>
</evidence>
<keyword evidence="4" id="KW-0808">Transferase</keyword>
<keyword evidence="5 6" id="KW-0833">Ubl conjugation pathway</keyword>
<dbReference type="Gene3D" id="3.30.2410.10">
    <property type="entry name" value="Hect, E3 ligase catalytic domain"/>
    <property type="match status" value="1"/>
</dbReference>
<dbReference type="Gene3D" id="3.30.2160.10">
    <property type="entry name" value="Hect, E3 ligase catalytic domain"/>
    <property type="match status" value="1"/>
</dbReference>
<evidence type="ECO:0000256" key="6">
    <source>
        <dbReference type="PROSITE-ProRule" id="PRU00104"/>
    </source>
</evidence>
<dbReference type="GO" id="GO:0006511">
    <property type="term" value="P:ubiquitin-dependent protein catabolic process"/>
    <property type="evidence" value="ECO:0007669"/>
    <property type="project" value="TreeGrafter"/>
</dbReference>
<dbReference type="PANTHER" id="PTHR11254:SF437">
    <property type="entry name" value="UBIQUITIN PROTEIN LIGASE-RELATED"/>
    <property type="match status" value="1"/>
</dbReference>
<dbReference type="FunFam" id="3.30.2160.10:FF:000001">
    <property type="entry name" value="E3 ubiquitin-protein ligase NEDD4-like"/>
    <property type="match status" value="1"/>
</dbReference>